<evidence type="ECO:0000313" key="3">
    <source>
        <dbReference type="EMBL" id="CAB1370678.1"/>
    </source>
</evidence>
<dbReference type="Gene3D" id="1.20.1600.10">
    <property type="entry name" value="Outer membrane efflux proteins (OEP)"/>
    <property type="match status" value="1"/>
</dbReference>
<feature type="coiled-coil region" evidence="1">
    <location>
        <begin position="298"/>
        <end position="327"/>
    </location>
</feature>
<protein>
    <submittedName>
        <fullName evidence="3">Outer membrane efflux protein</fullName>
    </submittedName>
</protein>
<evidence type="ECO:0000256" key="1">
    <source>
        <dbReference type="SAM" id="Coils"/>
    </source>
</evidence>
<accession>A0A6S6XZZ2</accession>
<dbReference type="OrthoDB" id="7616984at2"/>
<dbReference type="KEGG" id="doe:DENOEST_3524"/>
<keyword evidence="4" id="KW-1185">Reference proteome</keyword>
<sequence>MKVREFRLLLLGAALLRALSSPAAEPADLPPVEVVSRALAAHPLVRAAESGIALEQARSEQLEAGPHEVALTLGNSRRRETLTDTRYAEQEIGLQRAFRLPGKRGADQQLGAAGLALALAQRGEARHETSRLLLSLWFNVLREASTLTEWEAQATVLSEQVRAARRRAELGDASALDQSLAEAQLAQAEAQRSQAGTRLQLARNELAQHFPTLPTPPAVLAEPQPPLQGLAQWREQILNHHHGLALARTTAQRQRIGAGRAELERLPDPTLGLHWASERGGQEKLFGVQLIIPLPGGARAAASRGAQAEAEIANAREAAALAQAEAEVRRTVTQAEAAYRHWQQQSQVAAKMDKNARLLDRAWRLGEGQISELITARRLAVDAQLAAVQARAEARESHYRLMLDAHQLWPLDGHPDETPGEAALKEQRERLAHLLPVAP</sequence>
<dbReference type="SUPFAM" id="SSF56954">
    <property type="entry name" value="Outer membrane efflux proteins (OEP)"/>
    <property type="match status" value="1"/>
</dbReference>
<dbReference type="Proteomes" id="UP000515733">
    <property type="component" value="Chromosome"/>
</dbReference>
<evidence type="ECO:0000256" key="2">
    <source>
        <dbReference type="SAM" id="SignalP"/>
    </source>
</evidence>
<keyword evidence="1" id="KW-0175">Coiled coil</keyword>
<dbReference type="GO" id="GO:0015562">
    <property type="term" value="F:efflux transmembrane transporter activity"/>
    <property type="evidence" value="ECO:0007669"/>
    <property type="project" value="InterPro"/>
</dbReference>
<organism evidence="3 4">
    <name type="scientific">Denitratisoma oestradiolicum</name>
    <dbReference type="NCBI Taxonomy" id="311182"/>
    <lineage>
        <taxon>Bacteria</taxon>
        <taxon>Pseudomonadati</taxon>
        <taxon>Pseudomonadota</taxon>
        <taxon>Betaproteobacteria</taxon>
        <taxon>Nitrosomonadales</taxon>
        <taxon>Sterolibacteriaceae</taxon>
        <taxon>Denitratisoma</taxon>
    </lineage>
</organism>
<feature type="coiled-coil region" evidence="1">
    <location>
        <begin position="147"/>
        <end position="205"/>
    </location>
</feature>
<keyword evidence="2" id="KW-0732">Signal</keyword>
<dbReference type="PANTHER" id="PTHR30203">
    <property type="entry name" value="OUTER MEMBRANE CATION EFFLUX PROTEIN"/>
    <property type="match status" value="1"/>
</dbReference>
<evidence type="ECO:0000313" key="4">
    <source>
        <dbReference type="Proteomes" id="UP000515733"/>
    </source>
</evidence>
<dbReference type="AlphaFoldDB" id="A0A6S6XZZ2"/>
<dbReference type="InterPro" id="IPR010131">
    <property type="entry name" value="MdtP/NodT-like"/>
</dbReference>
<reference evidence="3 4" key="1">
    <citation type="submission" date="2020-03" db="EMBL/GenBank/DDBJ databases">
        <authorList>
            <consortium name="Genoscope - CEA"/>
            <person name="William W."/>
        </authorList>
    </citation>
    <scope>NUCLEOTIDE SEQUENCE [LARGE SCALE GENOMIC DNA]</scope>
    <source>
        <strain evidence="4">DSM 16959</strain>
    </source>
</reference>
<dbReference type="RefSeq" id="WP_145769417.1">
    <property type="nucleotide sequence ID" value="NZ_LR778301.1"/>
</dbReference>
<feature type="signal peptide" evidence="2">
    <location>
        <begin position="1"/>
        <end position="23"/>
    </location>
</feature>
<dbReference type="PANTHER" id="PTHR30203:SF24">
    <property type="entry name" value="BLR4935 PROTEIN"/>
    <property type="match status" value="1"/>
</dbReference>
<dbReference type="EMBL" id="LR778301">
    <property type="protein sequence ID" value="CAB1370678.1"/>
    <property type="molecule type" value="Genomic_DNA"/>
</dbReference>
<feature type="chain" id="PRO_5035193677" evidence="2">
    <location>
        <begin position="24"/>
        <end position="439"/>
    </location>
</feature>
<gene>
    <name evidence="3" type="ORF">DENOEST_3524</name>
</gene>
<proteinExistence type="predicted"/>
<name>A0A6S6XZZ2_9PROT</name>